<keyword evidence="15" id="KW-0137">Centromere</keyword>
<keyword evidence="6" id="KW-0158">Chromosome</keyword>
<keyword evidence="7" id="KW-0963">Cytoplasm</keyword>
<keyword evidence="12" id="KW-0206">Cytoskeleton</keyword>
<keyword evidence="13" id="KW-0539">Nucleus</keyword>
<dbReference type="PANTHER" id="PTHR28222">
    <property type="entry name" value="DASH COMPLEX SUBUNIT DAD4"/>
    <property type="match status" value="1"/>
</dbReference>
<dbReference type="Proteomes" id="UP000305067">
    <property type="component" value="Unassembled WGS sequence"/>
</dbReference>
<comment type="similarity">
    <text evidence="4">Belongs to the DASH complex DAD4 family.</text>
</comment>
<dbReference type="GO" id="GO:0005874">
    <property type="term" value="C:microtubule"/>
    <property type="evidence" value="ECO:0007669"/>
    <property type="project" value="UniProtKB-KW"/>
</dbReference>
<reference evidence="17 18" key="1">
    <citation type="journal article" date="2019" name="Nat. Ecol. Evol.">
        <title>Megaphylogeny resolves global patterns of mushroom evolution.</title>
        <authorList>
            <person name="Varga T."/>
            <person name="Krizsan K."/>
            <person name="Foldi C."/>
            <person name="Dima B."/>
            <person name="Sanchez-Garcia M."/>
            <person name="Sanchez-Ramirez S."/>
            <person name="Szollosi G.J."/>
            <person name="Szarkandi J.G."/>
            <person name="Papp V."/>
            <person name="Albert L."/>
            <person name="Andreopoulos W."/>
            <person name="Angelini C."/>
            <person name="Antonin V."/>
            <person name="Barry K.W."/>
            <person name="Bougher N.L."/>
            <person name="Buchanan P."/>
            <person name="Buyck B."/>
            <person name="Bense V."/>
            <person name="Catcheside P."/>
            <person name="Chovatia M."/>
            <person name="Cooper J."/>
            <person name="Damon W."/>
            <person name="Desjardin D."/>
            <person name="Finy P."/>
            <person name="Geml J."/>
            <person name="Haridas S."/>
            <person name="Hughes K."/>
            <person name="Justo A."/>
            <person name="Karasinski D."/>
            <person name="Kautmanova I."/>
            <person name="Kiss B."/>
            <person name="Kocsube S."/>
            <person name="Kotiranta H."/>
            <person name="LaButti K.M."/>
            <person name="Lechner B.E."/>
            <person name="Liimatainen K."/>
            <person name="Lipzen A."/>
            <person name="Lukacs Z."/>
            <person name="Mihaltcheva S."/>
            <person name="Morgado L.N."/>
            <person name="Niskanen T."/>
            <person name="Noordeloos M.E."/>
            <person name="Ohm R.A."/>
            <person name="Ortiz-Santana B."/>
            <person name="Ovrebo C."/>
            <person name="Racz N."/>
            <person name="Riley R."/>
            <person name="Savchenko A."/>
            <person name="Shiryaev A."/>
            <person name="Soop K."/>
            <person name="Spirin V."/>
            <person name="Szebenyi C."/>
            <person name="Tomsovsky M."/>
            <person name="Tulloss R.E."/>
            <person name="Uehling J."/>
            <person name="Grigoriev I.V."/>
            <person name="Vagvolgyi C."/>
            <person name="Papp T."/>
            <person name="Martin F.M."/>
            <person name="Miettinen O."/>
            <person name="Hibbett D.S."/>
            <person name="Nagy L.G."/>
        </authorList>
    </citation>
    <scope>NUCLEOTIDE SEQUENCE [LARGE SCALE GENOMIC DNA]</scope>
    <source>
        <strain evidence="17 18">CBS 309.79</strain>
    </source>
</reference>
<evidence type="ECO:0000256" key="7">
    <source>
        <dbReference type="ARBA" id="ARBA00022490"/>
    </source>
</evidence>
<evidence type="ECO:0000256" key="5">
    <source>
        <dbReference type="ARBA" id="ARBA00020259"/>
    </source>
</evidence>
<sequence length="76" mass="8391">MENPHSVTHAVLLERIVKNASKCTEMITELNHCLNEVLKANAEARVTIAAELSAKYRKKVQYNLEATKGIIAPDAS</sequence>
<keyword evidence="8" id="KW-0132">Cell division</keyword>
<dbReference type="GO" id="GO:0008608">
    <property type="term" value="P:attachment of spindle microtubules to kinetochore"/>
    <property type="evidence" value="ECO:0007669"/>
    <property type="project" value="InterPro"/>
</dbReference>
<dbReference type="GO" id="GO:0051301">
    <property type="term" value="P:cell division"/>
    <property type="evidence" value="ECO:0007669"/>
    <property type="project" value="UniProtKB-KW"/>
</dbReference>
<name>A0A5C3QZQ3_9AGAR</name>
<dbReference type="STRING" id="1884261.A0A5C3QZQ3"/>
<dbReference type="EMBL" id="ML178816">
    <property type="protein sequence ID" value="TFL05779.1"/>
    <property type="molecule type" value="Genomic_DNA"/>
</dbReference>
<keyword evidence="18" id="KW-1185">Reference proteome</keyword>
<evidence type="ECO:0000256" key="16">
    <source>
        <dbReference type="ARBA" id="ARBA00030569"/>
    </source>
</evidence>
<accession>A0A5C3QZQ3</accession>
<dbReference type="GO" id="GO:0042729">
    <property type="term" value="C:DASH complex"/>
    <property type="evidence" value="ECO:0007669"/>
    <property type="project" value="InterPro"/>
</dbReference>
<feature type="non-terminal residue" evidence="17">
    <location>
        <position position="1"/>
    </location>
</feature>
<evidence type="ECO:0000256" key="8">
    <source>
        <dbReference type="ARBA" id="ARBA00022618"/>
    </source>
</evidence>
<dbReference type="PANTHER" id="PTHR28222:SF1">
    <property type="entry name" value="DASH COMPLEX SUBUNIT DAD4"/>
    <property type="match status" value="1"/>
</dbReference>
<evidence type="ECO:0000256" key="12">
    <source>
        <dbReference type="ARBA" id="ARBA00023212"/>
    </source>
</evidence>
<keyword evidence="11" id="KW-0995">Kinetochore</keyword>
<evidence type="ECO:0000256" key="4">
    <source>
        <dbReference type="ARBA" id="ARBA00009754"/>
    </source>
</evidence>
<keyword evidence="9" id="KW-0493">Microtubule</keyword>
<proteinExistence type="inferred from homology"/>
<evidence type="ECO:0000256" key="11">
    <source>
        <dbReference type="ARBA" id="ARBA00022838"/>
    </source>
</evidence>
<evidence type="ECO:0000256" key="3">
    <source>
        <dbReference type="ARBA" id="ARBA00004629"/>
    </source>
</evidence>
<gene>
    <name evidence="17" type="ORF">BDV98DRAFT_560631</name>
</gene>
<dbReference type="OrthoDB" id="5516652at2759"/>
<protein>
    <recommendedName>
        <fullName evidence="5">DASH complex subunit DAD4</fullName>
    </recommendedName>
    <alternativeName>
        <fullName evidence="16">Outer kinetochore protein DAD4</fullName>
    </alternativeName>
</protein>
<dbReference type="AlphaFoldDB" id="A0A5C3QZQ3"/>
<evidence type="ECO:0000256" key="6">
    <source>
        <dbReference type="ARBA" id="ARBA00022454"/>
    </source>
</evidence>
<comment type="subcellular location">
    <subcellularLocation>
        <location evidence="3">Chromosome</location>
        <location evidence="3">Centromere</location>
        <location evidence="3">Kinetochore</location>
    </subcellularLocation>
    <subcellularLocation>
        <location evidence="2">Cytoplasm</location>
        <location evidence="2">Cytoskeleton</location>
        <location evidence="2">Spindle</location>
    </subcellularLocation>
    <subcellularLocation>
        <location evidence="1">Nucleus</location>
    </subcellularLocation>
</comment>
<keyword evidence="10" id="KW-0498">Mitosis</keyword>
<evidence type="ECO:0000256" key="15">
    <source>
        <dbReference type="ARBA" id="ARBA00023328"/>
    </source>
</evidence>
<evidence type="ECO:0000256" key="9">
    <source>
        <dbReference type="ARBA" id="ARBA00022701"/>
    </source>
</evidence>
<dbReference type="InterPro" id="IPR013959">
    <property type="entry name" value="DASH_Dad4"/>
</dbReference>
<dbReference type="Pfam" id="PF08650">
    <property type="entry name" value="DASH_Dad4"/>
    <property type="match status" value="1"/>
</dbReference>
<evidence type="ECO:0000256" key="14">
    <source>
        <dbReference type="ARBA" id="ARBA00023306"/>
    </source>
</evidence>
<organism evidence="17 18">
    <name type="scientific">Pterulicium gracile</name>
    <dbReference type="NCBI Taxonomy" id="1884261"/>
    <lineage>
        <taxon>Eukaryota</taxon>
        <taxon>Fungi</taxon>
        <taxon>Dikarya</taxon>
        <taxon>Basidiomycota</taxon>
        <taxon>Agaricomycotina</taxon>
        <taxon>Agaricomycetes</taxon>
        <taxon>Agaricomycetidae</taxon>
        <taxon>Agaricales</taxon>
        <taxon>Pleurotineae</taxon>
        <taxon>Pterulaceae</taxon>
        <taxon>Pterulicium</taxon>
    </lineage>
</organism>
<evidence type="ECO:0000256" key="10">
    <source>
        <dbReference type="ARBA" id="ARBA00022776"/>
    </source>
</evidence>
<evidence type="ECO:0000313" key="17">
    <source>
        <dbReference type="EMBL" id="TFL05779.1"/>
    </source>
</evidence>
<evidence type="ECO:0000256" key="1">
    <source>
        <dbReference type="ARBA" id="ARBA00004123"/>
    </source>
</evidence>
<dbReference type="GO" id="GO:0072686">
    <property type="term" value="C:mitotic spindle"/>
    <property type="evidence" value="ECO:0007669"/>
    <property type="project" value="InterPro"/>
</dbReference>
<evidence type="ECO:0000256" key="13">
    <source>
        <dbReference type="ARBA" id="ARBA00023242"/>
    </source>
</evidence>
<evidence type="ECO:0000313" key="18">
    <source>
        <dbReference type="Proteomes" id="UP000305067"/>
    </source>
</evidence>
<evidence type="ECO:0000256" key="2">
    <source>
        <dbReference type="ARBA" id="ARBA00004186"/>
    </source>
</evidence>
<keyword evidence="14" id="KW-0131">Cell cycle</keyword>